<gene>
    <name evidence="7" type="primary">pgl</name>
    <name evidence="10" type="ORF">FB460_2324</name>
    <name evidence="9" type="ORF">FB460_2613</name>
</gene>
<dbReference type="OrthoDB" id="9810967at2"/>
<proteinExistence type="inferred from homology"/>
<evidence type="ECO:0000256" key="4">
    <source>
        <dbReference type="ARBA" id="ARBA00010662"/>
    </source>
</evidence>
<evidence type="ECO:0000256" key="5">
    <source>
        <dbReference type="ARBA" id="ARBA00013198"/>
    </source>
</evidence>
<dbReference type="EMBL" id="VFOR01000003">
    <property type="protein sequence ID" value="TQL57248.1"/>
    <property type="molecule type" value="Genomic_DNA"/>
</dbReference>
<dbReference type="Gene3D" id="3.40.50.1360">
    <property type="match status" value="1"/>
</dbReference>
<comment type="pathway">
    <text evidence="3 7">Carbohydrate degradation; pentose phosphate pathway; D-ribulose 5-phosphate from D-glucose 6-phosphate (oxidative stage): step 2/3.</text>
</comment>
<keyword evidence="11" id="KW-1185">Reference proteome</keyword>
<dbReference type="UniPathway" id="UPA00115">
    <property type="reaction ID" value="UER00409"/>
</dbReference>
<comment type="caution">
    <text evidence="10">The sequence shown here is derived from an EMBL/GenBank/DDBJ whole genome shotgun (WGS) entry which is preliminary data.</text>
</comment>
<evidence type="ECO:0000313" key="11">
    <source>
        <dbReference type="Proteomes" id="UP000316196"/>
    </source>
</evidence>
<dbReference type="CDD" id="cd01400">
    <property type="entry name" value="6PGL"/>
    <property type="match status" value="1"/>
</dbReference>
<comment type="function">
    <text evidence="2 7">Hydrolysis of 6-phosphogluconolactone to 6-phosphogluconate.</text>
</comment>
<dbReference type="AlphaFoldDB" id="A0A542ZA83"/>
<dbReference type="PANTHER" id="PTHR11054">
    <property type="entry name" value="6-PHOSPHOGLUCONOLACTONASE"/>
    <property type="match status" value="1"/>
</dbReference>
<dbReference type="InterPro" id="IPR006148">
    <property type="entry name" value="Glc/Gal-6P_isomerase"/>
</dbReference>
<organism evidence="10 11">
    <name type="scientific">Propioniferax innocua</name>
    <dbReference type="NCBI Taxonomy" id="1753"/>
    <lineage>
        <taxon>Bacteria</taxon>
        <taxon>Bacillati</taxon>
        <taxon>Actinomycetota</taxon>
        <taxon>Actinomycetes</taxon>
        <taxon>Propionibacteriales</taxon>
        <taxon>Propionibacteriaceae</taxon>
        <taxon>Propioniferax</taxon>
    </lineage>
</organism>
<evidence type="ECO:0000256" key="3">
    <source>
        <dbReference type="ARBA" id="ARBA00004961"/>
    </source>
</evidence>
<evidence type="ECO:0000313" key="9">
    <source>
        <dbReference type="EMBL" id="TQL56308.1"/>
    </source>
</evidence>
<name>A0A542ZA83_9ACTN</name>
<comment type="similarity">
    <text evidence="4 7">Belongs to the glucosamine/galactosamine-6-phosphate isomerase family. 6-phosphogluconolactonase subfamily.</text>
</comment>
<dbReference type="GO" id="GO:0017057">
    <property type="term" value="F:6-phosphogluconolactonase activity"/>
    <property type="evidence" value="ECO:0007669"/>
    <property type="project" value="UniProtKB-UniRule"/>
</dbReference>
<dbReference type="GO" id="GO:0005975">
    <property type="term" value="P:carbohydrate metabolic process"/>
    <property type="evidence" value="ECO:0007669"/>
    <property type="project" value="UniProtKB-UniRule"/>
</dbReference>
<dbReference type="EC" id="3.1.1.31" evidence="5 7"/>
<dbReference type="InterPro" id="IPR039104">
    <property type="entry name" value="6PGL"/>
</dbReference>
<comment type="catalytic activity">
    <reaction evidence="1 7">
        <text>6-phospho-D-glucono-1,5-lactone + H2O = 6-phospho-D-gluconate + H(+)</text>
        <dbReference type="Rhea" id="RHEA:12556"/>
        <dbReference type="ChEBI" id="CHEBI:15377"/>
        <dbReference type="ChEBI" id="CHEBI:15378"/>
        <dbReference type="ChEBI" id="CHEBI:57955"/>
        <dbReference type="ChEBI" id="CHEBI:58759"/>
        <dbReference type="EC" id="3.1.1.31"/>
    </reaction>
</comment>
<dbReference type="InterPro" id="IPR037171">
    <property type="entry name" value="NagB/RpiA_transferase-like"/>
</dbReference>
<dbReference type="GO" id="GO:0006098">
    <property type="term" value="P:pentose-phosphate shunt"/>
    <property type="evidence" value="ECO:0007669"/>
    <property type="project" value="UniProtKB-UniPathway"/>
</dbReference>
<dbReference type="InterPro" id="IPR005900">
    <property type="entry name" value="6-phosphogluconolactonase_DevB"/>
</dbReference>
<keyword evidence="7" id="KW-0378">Hydrolase</keyword>
<evidence type="ECO:0000256" key="6">
    <source>
        <dbReference type="ARBA" id="ARBA00020337"/>
    </source>
</evidence>
<evidence type="ECO:0000313" key="10">
    <source>
        <dbReference type="EMBL" id="TQL57248.1"/>
    </source>
</evidence>
<evidence type="ECO:0000259" key="8">
    <source>
        <dbReference type="Pfam" id="PF01182"/>
    </source>
</evidence>
<dbReference type="SUPFAM" id="SSF100950">
    <property type="entry name" value="NagB/RpiA/CoA transferase-like"/>
    <property type="match status" value="1"/>
</dbReference>
<accession>A0A542ZA83</accession>
<reference evidence="10 11" key="1">
    <citation type="submission" date="2019-06" db="EMBL/GenBank/DDBJ databases">
        <title>Sequencing the genomes of 1000 actinobacteria strains.</title>
        <authorList>
            <person name="Klenk H.-P."/>
        </authorList>
    </citation>
    <scope>NUCLEOTIDE SEQUENCE [LARGE SCALE GENOMIC DNA]</scope>
    <source>
        <strain evidence="10 11">DSM 8251</strain>
    </source>
</reference>
<dbReference type="PANTHER" id="PTHR11054:SF0">
    <property type="entry name" value="6-PHOSPHOGLUCONOLACTONASE"/>
    <property type="match status" value="1"/>
</dbReference>
<sequence>MSVVRCADPKALAAKVADSFNDAIAARLGAGQGHVHVALTGGTIATELYRLWPDRPGTAEVDWSRVEVWWGDERWVPSDSDQRNAEPALELLAPMGFGAVHPMPSGEGPGLTAAAQQYSAELGSVRMDICLLGLGPDGHVASVFPGHPSMNASGDPVIAVRNSPKPPPERLSLTLQTISASDEVWFIVSGSSKAPALTGSYHGDDELPGAHARGVRRTRWFCDEDAARSLG</sequence>
<dbReference type="RefSeq" id="WP_142094346.1">
    <property type="nucleotide sequence ID" value="NZ_BAAAMD010000003.1"/>
</dbReference>
<evidence type="ECO:0000256" key="2">
    <source>
        <dbReference type="ARBA" id="ARBA00002681"/>
    </source>
</evidence>
<protein>
    <recommendedName>
        <fullName evidence="6 7">6-phosphogluconolactonase</fullName>
        <shortName evidence="7">6PGL</shortName>
        <ecNumber evidence="5 7">3.1.1.31</ecNumber>
    </recommendedName>
</protein>
<dbReference type="EMBL" id="VFOR01000005">
    <property type="protein sequence ID" value="TQL56308.1"/>
    <property type="molecule type" value="Genomic_DNA"/>
</dbReference>
<dbReference type="Pfam" id="PF01182">
    <property type="entry name" value="Glucosamine_iso"/>
    <property type="match status" value="1"/>
</dbReference>
<dbReference type="Proteomes" id="UP000316196">
    <property type="component" value="Unassembled WGS sequence"/>
</dbReference>
<evidence type="ECO:0000256" key="7">
    <source>
        <dbReference type="RuleBase" id="RU365095"/>
    </source>
</evidence>
<dbReference type="NCBIfam" id="TIGR01198">
    <property type="entry name" value="pgl"/>
    <property type="match status" value="1"/>
</dbReference>
<feature type="domain" description="Glucosamine/galactosamine-6-phosphate isomerase" evidence="8">
    <location>
        <begin position="8"/>
        <end position="219"/>
    </location>
</feature>
<evidence type="ECO:0000256" key="1">
    <source>
        <dbReference type="ARBA" id="ARBA00000832"/>
    </source>
</evidence>